<organism evidence="2 3">
    <name type="scientific">Yinghuangia soli</name>
    <dbReference type="NCBI Taxonomy" id="2908204"/>
    <lineage>
        <taxon>Bacteria</taxon>
        <taxon>Bacillati</taxon>
        <taxon>Actinomycetota</taxon>
        <taxon>Actinomycetes</taxon>
        <taxon>Kitasatosporales</taxon>
        <taxon>Streptomycetaceae</taxon>
        <taxon>Yinghuangia</taxon>
    </lineage>
</organism>
<dbReference type="InterPro" id="IPR024072">
    <property type="entry name" value="DHFR-like_dom_sf"/>
</dbReference>
<comment type="caution">
    <text evidence="2">The sequence shown here is derived from an EMBL/GenBank/DDBJ whole genome shotgun (WGS) entry which is preliminary data.</text>
</comment>
<dbReference type="RefSeq" id="WP_235056301.1">
    <property type="nucleotide sequence ID" value="NZ_JAKFHA010000025.1"/>
</dbReference>
<protein>
    <submittedName>
        <fullName evidence="2">Dihydrofolate reductase family protein</fullName>
    </submittedName>
</protein>
<proteinExistence type="predicted"/>
<dbReference type="AlphaFoldDB" id="A0AA41Q7A1"/>
<accession>A0AA41Q7A1</accession>
<dbReference type="GO" id="GO:0009231">
    <property type="term" value="P:riboflavin biosynthetic process"/>
    <property type="evidence" value="ECO:0007669"/>
    <property type="project" value="InterPro"/>
</dbReference>
<dbReference type="EMBL" id="JAKFHA010000025">
    <property type="protein sequence ID" value="MCF2531654.1"/>
    <property type="molecule type" value="Genomic_DNA"/>
</dbReference>
<keyword evidence="3" id="KW-1185">Reference proteome</keyword>
<dbReference type="GO" id="GO:0008703">
    <property type="term" value="F:5-amino-6-(5-phosphoribosylamino)uracil reductase activity"/>
    <property type="evidence" value="ECO:0007669"/>
    <property type="project" value="InterPro"/>
</dbReference>
<dbReference type="InterPro" id="IPR050765">
    <property type="entry name" value="Riboflavin_Biosynth_HTPR"/>
</dbReference>
<dbReference type="PANTHER" id="PTHR38011:SF12">
    <property type="entry name" value="BIFUNCTIONAL DEAMINASE-REDUCTASE DOMAIN PROTEIN"/>
    <property type="match status" value="1"/>
</dbReference>
<dbReference type="Gene3D" id="3.40.430.10">
    <property type="entry name" value="Dihydrofolate Reductase, subunit A"/>
    <property type="match status" value="1"/>
</dbReference>
<evidence type="ECO:0000313" key="2">
    <source>
        <dbReference type="EMBL" id="MCF2531654.1"/>
    </source>
</evidence>
<gene>
    <name evidence="2" type="ORF">LZ495_31165</name>
</gene>
<dbReference type="InterPro" id="IPR002734">
    <property type="entry name" value="RibDG_C"/>
</dbReference>
<reference evidence="2" key="1">
    <citation type="submission" date="2022-01" db="EMBL/GenBank/DDBJ databases">
        <title>Genome-Based Taxonomic Classification of the Phylum Actinobacteria.</title>
        <authorList>
            <person name="Gao Y."/>
        </authorList>
    </citation>
    <scope>NUCLEOTIDE SEQUENCE</scope>
    <source>
        <strain evidence="2">KLBMP 8922</strain>
    </source>
</reference>
<dbReference type="Pfam" id="PF01872">
    <property type="entry name" value="RibD_C"/>
    <property type="match status" value="1"/>
</dbReference>
<sequence>MATVIAAMTMSLDGFIADPDDRVDDLFGWYDNGDVEIPTTRPDLTFKVTPPSAGYLHKMVDSVGAVVTGRRLFDLTDGWGGNHPFGCPIFLVSHSVPPGWPRPDLPVTIVTDGLESAVAQAKKAAGEKAVGIGGANVIQQCLSLGLIDEVRVELVPVLMGRGIRYFDHLSGTPVRLSDPEVIEGKNVTHLRYTVL</sequence>
<name>A0AA41Q7A1_9ACTN</name>
<evidence type="ECO:0000313" key="3">
    <source>
        <dbReference type="Proteomes" id="UP001165378"/>
    </source>
</evidence>
<feature type="domain" description="Bacterial bifunctional deaminase-reductase C-terminal" evidence="1">
    <location>
        <begin position="114"/>
        <end position="171"/>
    </location>
</feature>
<dbReference type="Proteomes" id="UP001165378">
    <property type="component" value="Unassembled WGS sequence"/>
</dbReference>
<dbReference type="SUPFAM" id="SSF53597">
    <property type="entry name" value="Dihydrofolate reductase-like"/>
    <property type="match status" value="1"/>
</dbReference>
<dbReference type="PANTHER" id="PTHR38011">
    <property type="entry name" value="DIHYDROFOLATE REDUCTASE FAMILY PROTEIN (AFU_ORTHOLOGUE AFUA_8G06820)"/>
    <property type="match status" value="1"/>
</dbReference>
<evidence type="ECO:0000259" key="1">
    <source>
        <dbReference type="Pfam" id="PF01872"/>
    </source>
</evidence>